<dbReference type="Pfam" id="PF17272">
    <property type="entry name" value="DUF5337"/>
    <property type="match status" value="1"/>
</dbReference>
<keyword evidence="1" id="KW-0472">Membrane</keyword>
<keyword evidence="1" id="KW-0812">Transmembrane</keyword>
<gene>
    <name evidence="2" type="ORF">Q9295_09825</name>
</gene>
<keyword evidence="3" id="KW-1185">Reference proteome</keyword>
<keyword evidence="1" id="KW-1133">Transmembrane helix</keyword>
<evidence type="ECO:0000313" key="3">
    <source>
        <dbReference type="Proteomes" id="UP001239680"/>
    </source>
</evidence>
<name>A0ABU0VY82_9RHOB</name>
<evidence type="ECO:0000313" key="2">
    <source>
        <dbReference type="EMBL" id="MDQ2066674.1"/>
    </source>
</evidence>
<dbReference type="Proteomes" id="UP001239680">
    <property type="component" value="Unassembled WGS sequence"/>
</dbReference>
<feature type="transmembrane region" description="Helical" evidence="1">
    <location>
        <begin position="17"/>
        <end position="35"/>
    </location>
</feature>
<dbReference type="EMBL" id="JAVDBT010000008">
    <property type="protein sequence ID" value="MDQ2066674.1"/>
    <property type="molecule type" value="Genomic_DNA"/>
</dbReference>
<reference evidence="2 3" key="1">
    <citation type="submission" date="2023-08" db="EMBL/GenBank/DDBJ databases">
        <title>Characterization of two Paracoccaceae strains isolated from Phycosphere and proposal of Xinfangfangia lacusdiani sp. nov.</title>
        <authorList>
            <person name="Deng Y."/>
            <person name="Zhang Y.Q."/>
        </authorList>
    </citation>
    <scope>NUCLEOTIDE SEQUENCE [LARGE SCALE GENOMIC DNA]</scope>
    <source>
        <strain evidence="2 3">CPCC 101601</strain>
    </source>
</reference>
<sequence>MTKPDAQELRNARSARLVAVVLAVTMILWMGLQVVGGEMGWSPRFAFLFDLAALAAFLWALVVTYQIWRARRG</sequence>
<protein>
    <submittedName>
        <fullName evidence="2">DUF5337 family protein</fullName>
    </submittedName>
</protein>
<accession>A0ABU0VY82</accession>
<feature type="transmembrane region" description="Helical" evidence="1">
    <location>
        <begin position="47"/>
        <end position="68"/>
    </location>
</feature>
<proteinExistence type="predicted"/>
<organism evidence="2 3">
    <name type="scientific">Pseudogemmobacter lacusdianii</name>
    <dbReference type="NCBI Taxonomy" id="3069608"/>
    <lineage>
        <taxon>Bacteria</taxon>
        <taxon>Pseudomonadati</taxon>
        <taxon>Pseudomonadota</taxon>
        <taxon>Alphaproteobacteria</taxon>
        <taxon>Rhodobacterales</taxon>
        <taxon>Paracoccaceae</taxon>
        <taxon>Pseudogemmobacter</taxon>
    </lineage>
</organism>
<dbReference type="RefSeq" id="WP_306680382.1">
    <property type="nucleotide sequence ID" value="NZ_JAVDBT010000008.1"/>
</dbReference>
<dbReference type="InterPro" id="IPR020308">
    <property type="entry name" value="Uncharacterised_Ynq1"/>
</dbReference>
<comment type="caution">
    <text evidence="2">The sequence shown here is derived from an EMBL/GenBank/DDBJ whole genome shotgun (WGS) entry which is preliminary data.</text>
</comment>
<evidence type="ECO:0000256" key="1">
    <source>
        <dbReference type="SAM" id="Phobius"/>
    </source>
</evidence>